<dbReference type="InterPro" id="IPR000569">
    <property type="entry name" value="HECT_dom"/>
</dbReference>
<dbReference type="Gene3D" id="3.30.2160.10">
    <property type="entry name" value="Hect, E3 ligase catalytic domain"/>
    <property type="match status" value="1"/>
</dbReference>
<proteinExistence type="inferred from homology"/>
<evidence type="ECO:0000256" key="1">
    <source>
        <dbReference type="ARBA" id="ARBA00000885"/>
    </source>
</evidence>
<feature type="active site" description="Glycyl thioester intermediate" evidence="7">
    <location>
        <position position="1690"/>
    </location>
</feature>
<evidence type="ECO:0000313" key="11">
    <source>
        <dbReference type="EMBL" id="KAK4524431.1"/>
    </source>
</evidence>
<dbReference type="InterPro" id="IPR050409">
    <property type="entry name" value="E3_ubiq-protein_ligase"/>
</dbReference>
<comment type="caution">
    <text evidence="11">The sequence shown here is derived from an EMBL/GenBank/DDBJ whole genome shotgun (WGS) entry which is preliminary data.</text>
</comment>
<dbReference type="SUPFAM" id="SSF48371">
    <property type="entry name" value="ARM repeat"/>
    <property type="match status" value="1"/>
</dbReference>
<dbReference type="GO" id="GO:0006511">
    <property type="term" value="P:ubiquitin-dependent protein catabolic process"/>
    <property type="evidence" value="ECO:0007669"/>
    <property type="project" value="TreeGrafter"/>
</dbReference>
<feature type="compositionally biased region" description="Low complexity" evidence="9">
    <location>
        <begin position="1030"/>
        <end position="1039"/>
    </location>
</feature>
<feature type="coiled-coil region" evidence="8">
    <location>
        <begin position="1178"/>
        <end position="1205"/>
    </location>
</feature>
<organism evidence="11 12">
    <name type="scientific">Galdieria yellowstonensis</name>
    <dbReference type="NCBI Taxonomy" id="3028027"/>
    <lineage>
        <taxon>Eukaryota</taxon>
        <taxon>Rhodophyta</taxon>
        <taxon>Bangiophyceae</taxon>
        <taxon>Galdieriales</taxon>
        <taxon>Galdieriaceae</taxon>
        <taxon>Galdieria</taxon>
    </lineage>
</organism>
<keyword evidence="8" id="KW-0175">Coiled coil</keyword>
<reference evidence="11 12" key="1">
    <citation type="submission" date="2022-07" db="EMBL/GenBank/DDBJ databases">
        <title>Genome-wide signatures of adaptation to extreme environments.</title>
        <authorList>
            <person name="Cho C.H."/>
            <person name="Yoon H.S."/>
        </authorList>
    </citation>
    <scope>NUCLEOTIDE SEQUENCE [LARGE SCALE GENOMIC DNA]</scope>
    <source>
        <strain evidence="11 12">108.79 E11</strain>
    </source>
</reference>
<evidence type="ECO:0000256" key="4">
    <source>
        <dbReference type="ARBA" id="ARBA00022679"/>
    </source>
</evidence>
<comment type="catalytic activity">
    <reaction evidence="1">
        <text>S-ubiquitinyl-[E2 ubiquitin-conjugating enzyme]-L-cysteine + [acceptor protein]-L-lysine = [E2 ubiquitin-conjugating enzyme]-L-cysteine + N(6)-ubiquitinyl-[acceptor protein]-L-lysine.</text>
        <dbReference type="EC" id="2.3.2.26"/>
    </reaction>
</comment>
<feature type="compositionally biased region" description="Acidic residues" evidence="9">
    <location>
        <begin position="125"/>
        <end position="156"/>
    </location>
</feature>
<evidence type="ECO:0000256" key="3">
    <source>
        <dbReference type="ARBA" id="ARBA00012485"/>
    </source>
</evidence>
<dbReference type="FunFam" id="3.90.1750.10:FF:000003">
    <property type="entry name" value="E3 ubiquitin-protein ligase UPL1"/>
    <property type="match status" value="1"/>
</dbReference>
<dbReference type="PANTHER" id="PTHR11254:SF67">
    <property type="entry name" value="E3 UBIQUITIN-PROTEIN LIGASE HUWE1"/>
    <property type="match status" value="1"/>
</dbReference>
<gene>
    <name evidence="11" type="ORF">GAYE_SCF03G2332</name>
</gene>
<feature type="region of interest" description="Disordered" evidence="9">
    <location>
        <begin position="552"/>
        <end position="587"/>
    </location>
</feature>
<dbReference type="GO" id="GO:0061630">
    <property type="term" value="F:ubiquitin protein ligase activity"/>
    <property type="evidence" value="ECO:0007669"/>
    <property type="project" value="UniProtKB-EC"/>
</dbReference>
<evidence type="ECO:0000313" key="12">
    <source>
        <dbReference type="Proteomes" id="UP001300502"/>
    </source>
</evidence>
<feature type="domain" description="HECT" evidence="10">
    <location>
        <begin position="1388"/>
        <end position="1723"/>
    </location>
</feature>
<dbReference type="CDD" id="cd00078">
    <property type="entry name" value="HECTc"/>
    <property type="match status" value="1"/>
</dbReference>
<comment type="similarity">
    <text evidence="6">Belongs to the UPL family. TOM1/PTR1 subfamily.</text>
</comment>
<dbReference type="PROSITE" id="PS50237">
    <property type="entry name" value="HECT"/>
    <property type="match status" value="1"/>
</dbReference>
<dbReference type="Gene3D" id="3.30.2410.10">
    <property type="entry name" value="Hect, E3 ligase catalytic domain"/>
    <property type="match status" value="1"/>
</dbReference>
<feature type="region of interest" description="Disordered" evidence="9">
    <location>
        <begin position="1013"/>
        <end position="1059"/>
    </location>
</feature>
<keyword evidence="4" id="KW-0808">Transferase</keyword>
<name>A0AAV9IAX0_9RHOD</name>
<dbReference type="SUPFAM" id="SSF56204">
    <property type="entry name" value="Hect, E3 ligase catalytic domain"/>
    <property type="match status" value="1"/>
</dbReference>
<dbReference type="GO" id="GO:0005737">
    <property type="term" value="C:cytoplasm"/>
    <property type="evidence" value="ECO:0007669"/>
    <property type="project" value="TreeGrafter"/>
</dbReference>
<dbReference type="FunFam" id="3.30.2160.10:FF:000001">
    <property type="entry name" value="E3 ubiquitin-protein ligase NEDD4-like"/>
    <property type="match status" value="1"/>
</dbReference>
<feature type="region of interest" description="Disordered" evidence="9">
    <location>
        <begin position="43"/>
        <end position="156"/>
    </location>
</feature>
<dbReference type="Proteomes" id="UP001300502">
    <property type="component" value="Unassembled WGS sequence"/>
</dbReference>
<dbReference type="PANTHER" id="PTHR11254">
    <property type="entry name" value="HECT DOMAIN UBIQUITIN-PROTEIN LIGASE"/>
    <property type="match status" value="1"/>
</dbReference>
<dbReference type="FunFam" id="3.30.2410.10:FF:000009">
    <property type="entry name" value="Probable E3 ubiquitin-protein ligase HECTD2"/>
    <property type="match status" value="1"/>
</dbReference>
<dbReference type="InterPro" id="IPR016024">
    <property type="entry name" value="ARM-type_fold"/>
</dbReference>
<comment type="pathway">
    <text evidence="2">Protein modification; protein ubiquitination.</text>
</comment>
<dbReference type="EC" id="2.3.2.26" evidence="3"/>
<protein>
    <recommendedName>
        <fullName evidence="3">HECT-type E3 ubiquitin transferase</fullName>
        <ecNumber evidence="3">2.3.2.26</ecNumber>
    </recommendedName>
</protein>
<evidence type="ECO:0000256" key="6">
    <source>
        <dbReference type="ARBA" id="ARBA00034494"/>
    </source>
</evidence>
<dbReference type="InterPro" id="IPR035983">
    <property type="entry name" value="Hect_E3_ubiquitin_ligase"/>
</dbReference>
<dbReference type="InterPro" id="IPR025527">
    <property type="entry name" value="HUWE1/Rev1_UBM"/>
</dbReference>
<feature type="region of interest" description="Disordered" evidence="9">
    <location>
        <begin position="738"/>
        <end position="757"/>
    </location>
</feature>
<evidence type="ECO:0000256" key="5">
    <source>
        <dbReference type="ARBA" id="ARBA00022786"/>
    </source>
</evidence>
<sequence>MDRSGGFFSSQEGSEDDSNNIVNFAAQIVADVSEVRDILDDYMVGGEDSLGEEEEEERDELEESYGAGRGPYGTDSAEFTYAEDNSQMQTGESSRLGGEHSFDYSTDQEPSEEEYISDGESYVSQEEEDEEEEEEEEEEDEEEDEEDDEDDELTGQEEEFEALRALEDLESEHSFDEDEERDFDRLRMPFRFRTARVFLRGPSNRSAWVQTEVPLTNFLEGTNNAEGFEIQRFIESVLPLAAEGTERQSGIRSVGGGGSVGFQPVFSGNEGIFISAGARPRILGRRRYYSRPALPSELGATPFGGRSQDFNVTSGRQEVSDLLNDMNRSRMSMVSQSNSLDETLHPMASLEQFERDMMMRDVEWAYSDRLSSLERLEILSSRSITGDDGSFSILGNFLSDDRNVRRLETVISNPCLSISGYGDGIYPRRIIPDSIHFLGLHRSNRKDSNTNNTNDRKVGNIIRSRWFTSCIGNGVSQDLPDVDVPPVGLTKSFCVTAFTVLRELFHMREKAASSVEKSAEAVEQKGSLLETMDTEETATMEGLEDNRQSMIESEEQQQQQMVSCGIQEEDSTSTNNNNNNNNNDSLIVSSSMSNEMEIVATCNEERNQDTMEEQQQEEQNTSSLEERGQEPTRVSSTTPQLPGGLTVDAPANEDPAIIEAAIRNTGIDPTFLAALPEDERSEILASHIAQLATRNTSNVSQGGMDENVSSLNEEFLAALPPEIRREVVEQEAEYRRRREREAAAAESSAAENSHGTDLDNASFLATLSPALREEILATADEAFLATLPPSMVAEARMIRERSFRRGRHGTSLEEFASAGVSRPGLSSSDRFRERRGSLLIALAKGDSCVEDPREGYPLFSTESLYALMNLFLRSNSDMKQKLFYILVSACSHRDIRRKLARILFSLLLPHLQDTTHQLALDIQQKLKSDPAYYTRLVLDLLTGLVSRDDRVASCFLECFENSCRPIFVELVNLLTSSFFQEDMIVAQSLVSLLNTVIYHAPFILGASKKVEEPPLTENDSASEDSDRSSSRATTTTTLEESSHETVHNNNNTTTNGDKMTDTVTEYLSSLDFSVSPQVMSQLVQLFPPDTFTEKTFHRVYVIIQVLCKWSKTNQMIALDTLSAATCELGTVVTHRWRQIISNIEKRLEQGKKIDDILEEFADSRSTEELQLVRIVRSFSSLIHQLKEESETAEKAEQAKIRLLRQLKPLWDALSDMLKYLEGSFSDGKSQTKLATQQQKNDLLQVVKTLRENRSSRHNLHPSLARIWPVMETFLIAHDDVKEDKGESISVSADLHDGKKRSAEEMELIKFLEQHQESFNGILRTKPMLLERSFRAALQFPQFIDFDNKKAYFRSLLRKKYSSSRSSIRIHVRREQVFEDSYHQLRLRTPEEMRGQLHVQFVGEEGIDAGGVTREWYTILARKIFDLNYALFIKSAGKSSTFQPNPLSYVNEDHLGFFKFVGRIIGKAIFDGQILDAYFTRSFYKHMLGIKPNYHDLEALDPDYYKSLQWILENDITGLLDLTMSAEIDEFGTTKVVDLVPNGRNIPVTEENKVEYVKLVTDLRMTRSIQHQINAFLEGFHEIIAQEDIRVFNEIELELLMSGLPDIDIADLKANIEYSGYTASSPQIQWFWQAVSEMSKEDHARLVMFITGTSKVPLEGFGALQGMDGPQRLQIHRVPGDSLRLPSSHTCFNHLDLPEYDSYEKLKERLLTAIREGGEGFGFG</sequence>
<feature type="compositionally biased region" description="Acidic residues" evidence="9">
    <location>
        <begin position="49"/>
        <end position="63"/>
    </location>
</feature>
<evidence type="ECO:0000256" key="8">
    <source>
        <dbReference type="SAM" id="Coils"/>
    </source>
</evidence>
<dbReference type="Pfam" id="PF00632">
    <property type="entry name" value="HECT"/>
    <property type="match status" value="1"/>
</dbReference>
<evidence type="ECO:0000256" key="9">
    <source>
        <dbReference type="SAM" id="MobiDB-lite"/>
    </source>
</evidence>
<keyword evidence="5 7" id="KW-0833">Ubl conjugation pathway</keyword>
<evidence type="ECO:0000256" key="2">
    <source>
        <dbReference type="ARBA" id="ARBA00004906"/>
    </source>
</evidence>
<feature type="region of interest" description="Disordered" evidence="9">
    <location>
        <begin position="606"/>
        <end position="649"/>
    </location>
</feature>
<feature type="compositionally biased region" description="Low complexity" evidence="9">
    <location>
        <begin position="552"/>
        <end position="561"/>
    </location>
</feature>
<dbReference type="SMART" id="SM00119">
    <property type="entry name" value="HECTc"/>
    <property type="match status" value="1"/>
</dbReference>
<dbReference type="GO" id="GO:0000209">
    <property type="term" value="P:protein polyubiquitination"/>
    <property type="evidence" value="ECO:0007669"/>
    <property type="project" value="TreeGrafter"/>
</dbReference>
<dbReference type="Pfam" id="PF14377">
    <property type="entry name" value="UBM"/>
    <property type="match status" value="3"/>
</dbReference>
<keyword evidence="12" id="KW-1185">Reference proteome</keyword>
<feature type="compositionally biased region" description="Polar residues" evidence="9">
    <location>
        <begin position="83"/>
        <end position="93"/>
    </location>
</feature>
<dbReference type="EMBL" id="JANCYU010000023">
    <property type="protein sequence ID" value="KAK4524431.1"/>
    <property type="molecule type" value="Genomic_DNA"/>
</dbReference>
<dbReference type="Gene3D" id="3.90.1750.10">
    <property type="entry name" value="Hect, E3 ligase catalytic domains"/>
    <property type="match status" value="1"/>
</dbReference>
<evidence type="ECO:0000259" key="10">
    <source>
        <dbReference type="PROSITE" id="PS50237"/>
    </source>
</evidence>
<accession>A0AAV9IAX0</accession>
<evidence type="ECO:0000256" key="7">
    <source>
        <dbReference type="PROSITE-ProRule" id="PRU00104"/>
    </source>
</evidence>